<dbReference type="InterPro" id="IPR016039">
    <property type="entry name" value="Thiolase-like"/>
</dbReference>
<comment type="similarity">
    <text evidence="2 14 16">Belongs to the thiolase-like superfamily. Beta-ketoacyl-ACP synthases family.</text>
</comment>
<dbReference type="STRING" id="36844.SAMN04488501_12329"/>
<keyword evidence="19" id="KW-1185">Reference proteome</keyword>
<evidence type="ECO:0000313" key="18">
    <source>
        <dbReference type="EMBL" id="KOA19053.1"/>
    </source>
</evidence>
<dbReference type="GO" id="GO:0004315">
    <property type="term" value="F:3-oxoacyl-[acyl-carrier-protein] synthase activity"/>
    <property type="evidence" value="ECO:0007669"/>
    <property type="project" value="UniProtKB-UniRule"/>
</dbReference>
<dbReference type="Gene3D" id="3.40.47.10">
    <property type="match status" value="1"/>
</dbReference>
<dbReference type="AlphaFoldDB" id="A0A0L6Z8A2"/>
<dbReference type="EC" id="2.3.1.179" evidence="3 14"/>
<evidence type="ECO:0000256" key="15">
    <source>
        <dbReference type="PIRSR" id="PIRSR000447-1"/>
    </source>
</evidence>
<evidence type="ECO:0000256" key="13">
    <source>
        <dbReference type="ARBA" id="ARBA00047659"/>
    </source>
</evidence>
<dbReference type="SUPFAM" id="SSF53901">
    <property type="entry name" value="Thiolase-like"/>
    <property type="match status" value="2"/>
</dbReference>
<proteinExistence type="inferred from homology"/>
<accession>A0A0L6Z8A2</accession>
<evidence type="ECO:0000256" key="5">
    <source>
        <dbReference type="ARBA" id="ARBA00022516"/>
    </source>
</evidence>
<dbReference type="Pfam" id="PF00109">
    <property type="entry name" value="ketoacyl-synt"/>
    <property type="match status" value="1"/>
</dbReference>
<evidence type="ECO:0000313" key="19">
    <source>
        <dbReference type="Proteomes" id="UP000037043"/>
    </source>
</evidence>
<dbReference type="EMBL" id="LHUR01000029">
    <property type="protein sequence ID" value="KOA19053.1"/>
    <property type="molecule type" value="Genomic_DNA"/>
</dbReference>
<evidence type="ECO:0000256" key="8">
    <source>
        <dbReference type="ARBA" id="ARBA00023098"/>
    </source>
</evidence>
<dbReference type="InterPro" id="IPR014030">
    <property type="entry name" value="Ketoacyl_synth_N"/>
</dbReference>
<comment type="function">
    <text evidence="11 14">Involved in the type II fatty acid elongation cycle. Catalyzes the elongation of a wide range of acyl-ACP by the addition of two carbons from malonyl-ACP to an acyl acceptor. Can efficiently catalyze the conversion of palmitoleoyl-ACP (cis-hexadec-9-enoyl-ACP) to cis-vaccenoyl-ACP (cis-octadec-11-enoyl-ACP), an essential step in the thermal regulation of fatty acid composition.</text>
</comment>
<dbReference type="PANTHER" id="PTHR11712">
    <property type="entry name" value="POLYKETIDE SYNTHASE-RELATED"/>
    <property type="match status" value="1"/>
</dbReference>
<dbReference type="PIRSF" id="PIRSF000447">
    <property type="entry name" value="KAS_II"/>
    <property type="match status" value="1"/>
</dbReference>
<dbReference type="Proteomes" id="UP000037043">
    <property type="component" value="Unassembled WGS sequence"/>
</dbReference>
<dbReference type="RefSeq" id="WP_052222050.1">
    <property type="nucleotide sequence ID" value="NZ_LHUR01000029.1"/>
</dbReference>
<dbReference type="GO" id="GO:0006633">
    <property type="term" value="P:fatty acid biosynthetic process"/>
    <property type="evidence" value="ECO:0007669"/>
    <property type="project" value="UniProtKB-UniRule"/>
</dbReference>
<gene>
    <name evidence="18" type="primary">fabF_2</name>
    <name evidence="18" type="ORF">CLHOM_25480</name>
</gene>
<comment type="caution">
    <text evidence="18">The sequence shown here is derived from an EMBL/GenBank/DDBJ whole genome shotgun (WGS) entry which is preliminary data.</text>
</comment>
<evidence type="ECO:0000256" key="4">
    <source>
        <dbReference type="ARBA" id="ARBA00014657"/>
    </source>
</evidence>
<dbReference type="UniPathway" id="UPA00094"/>
<dbReference type="Pfam" id="PF02801">
    <property type="entry name" value="Ketoacyl-synt_C"/>
    <property type="match status" value="1"/>
</dbReference>
<evidence type="ECO:0000256" key="10">
    <source>
        <dbReference type="ARBA" id="ARBA00023315"/>
    </source>
</evidence>
<comment type="catalytic activity">
    <reaction evidence="13 14">
        <text>a fatty acyl-[ACP] + malonyl-[ACP] + H(+) = a 3-oxoacyl-[ACP] + holo-[ACP] + CO2</text>
        <dbReference type="Rhea" id="RHEA:22836"/>
        <dbReference type="Rhea" id="RHEA-COMP:9623"/>
        <dbReference type="Rhea" id="RHEA-COMP:9685"/>
        <dbReference type="Rhea" id="RHEA-COMP:9916"/>
        <dbReference type="Rhea" id="RHEA-COMP:14125"/>
        <dbReference type="ChEBI" id="CHEBI:15378"/>
        <dbReference type="ChEBI" id="CHEBI:16526"/>
        <dbReference type="ChEBI" id="CHEBI:64479"/>
        <dbReference type="ChEBI" id="CHEBI:78449"/>
        <dbReference type="ChEBI" id="CHEBI:78776"/>
        <dbReference type="ChEBI" id="CHEBI:138651"/>
    </reaction>
</comment>
<evidence type="ECO:0000256" key="9">
    <source>
        <dbReference type="ARBA" id="ARBA00023160"/>
    </source>
</evidence>
<name>A0A0L6Z8A2_9CLOT</name>
<dbReference type="PROSITE" id="PS52004">
    <property type="entry name" value="KS3_2"/>
    <property type="match status" value="1"/>
</dbReference>
<keyword evidence="9 14" id="KW-0275">Fatty acid biosynthesis</keyword>
<evidence type="ECO:0000256" key="16">
    <source>
        <dbReference type="RuleBase" id="RU003694"/>
    </source>
</evidence>
<dbReference type="FunFam" id="3.40.47.10:FF:000009">
    <property type="entry name" value="3-oxoacyl-[acyl-carrier-protein] synthase 2"/>
    <property type="match status" value="1"/>
</dbReference>
<evidence type="ECO:0000256" key="2">
    <source>
        <dbReference type="ARBA" id="ARBA00008467"/>
    </source>
</evidence>
<evidence type="ECO:0000259" key="17">
    <source>
        <dbReference type="PROSITE" id="PS52004"/>
    </source>
</evidence>
<dbReference type="NCBIfam" id="NF005589">
    <property type="entry name" value="PRK07314.1"/>
    <property type="match status" value="1"/>
</dbReference>
<evidence type="ECO:0000256" key="7">
    <source>
        <dbReference type="ARBA" id="ARBA00022832"/>
    </source>
</evidence>
<dbReference type="InterPro" id="IPR000794">
    <property type="entry name" value="Beta-ketoacyl_synthase"/>
</dbReference>
<dbReference type="CDD" id="cd00834">
    <property type="entry name" value="KAS_I_II"/>
    <property type="match status" value="1"/>
</dbReference>
<dbReference type="InterPro" id="IPR020841">
    <property type="entry name" value="PKS_Beta-ketoAc_synthase_dom"/>
</dbReference>
<dbReference type="NCBIfam" id="TIGR03150">
    <property type="entry name" value="fabF"/>
    <property type="match status" value="1"/>
</dbReference>
<keyword evidence="10 14" id="KW-0012">Acyltransferase</keyword>
<dbReference type="GO" id="GO:0005829">
    <property type="term" value="C:cytosol"/>
    <property type="evidence" value="ECO:0007669"/>
    <property type="project" value="TreeGrafter"/>
</dbReference>
<feature type="domain" description="Ketosynthase family 3 (KS3)" evidence="17">
    <location>
        <begin position="2"/>
        <end position="409"/>
    </location>
</feature>
<dbReference type="InterPro" id="IPR014031">
    <property type="entry name" value="Ketoacyl_synth_C"/>
</dbReference>
<dbReference type="SMART" id="SM00825">
    <property type="entry name" value="PKS_KS"/>
    <property type="match status" value="1"/>
</dbReference>
<evidence type="ECO:0000256" key="6">
    <source>
        <dbReference type="ARBA" id="ARBA00022679"/>
    </source>
</evidence>
<dbReference type="InterPro" id="IPR018201">
    <property type="entry name" value="Ketoacyl_synth_AS"/>
</dbReference>
<dbReference type="InterPro" id="IPR017568">
    <property type="entry name" value="3-oxoacyl-ACP_synth-2"/>
</dbReference>
<feature type="active site" description="For beta-ketoacyl synthase activity" evidence="15">
    <location>
        <position position="163"/>
    </location>
</feature>
<keyword evidence="8" id="KW-0443">Lipid metabolism</keyword>
<keyword evidence="6 14" id="KW-0808">Transferase</keyword>
<evidence type="ECO:0000256" key="12">
    <source>
        <dbReference type="ARBA" id="ARBA00047318"/>
    </source>
</evidence>
<dbReference type="PROSITE" id="PS00606">
    <property type="entry name" value="KS3_1"/>
    <property type="match status" value="1"/>
</dbReference>
<dbReference type="PATRIC" id="fig|1121318.3.peg.2566"/>
<evidence type="ECO:0000256" key="3">
    <source>
        <dbReference type="ARBA" id="ARBA00012356"/>
    </source>
</evidence>
<organism evidence="18 19">
    <name type="scientific">Clostridium homopropionicum DSM 5847</name>
    <dbReference type="NCBI Taxonomy" id="1121318"/>
    <lineage>
        <taxon>Bacteria</taxon>
        <taxon>Bacillati</taxon>
        <taxon>Bacillota</taxon>
        <taxon>Clostridia</taxon>
        <taxon>Eubacteriales</taxon>
        <taxon>Clostridiaceae</taxon>
        <taxon>Clostridium</taxon>
    </lineage>
</organism>
<evidence type="ECO:0000256" key="14">
    <source>
        <dbReference type="PIRNR" id="PIRNR000447"/>
    </source>
</evidence>
<protein>
    <recommendedName>
        <fullName evidence="4 14">3-oxoacyl-[acyl-carrier-protein] synthase 2</fullName>
        <ecNumber evidence="3 14">2.3.1.179</ecNumber>
    </recommendedName>
</protein>
<keyword evidence="7" id="KW-0276">Fatty acid metabolism</keyword>
<evidence type="ECO:0000256" key="1">
    <source>
        <dbReference type="ARBA" id="ARBA00005194"/>
    </source>
</evidence>
<reference evidence="19" key="1">
    <citation type="submission" date="2015-08" db="EMBL/GenBank/DDBJ databases">
        <title>Genome sequence of the strict anaerobe Clostridium homopropionicum LuHBu1 (DSM 5847T).</title>
        <authorList>
            <person name="Poehlein A."/>
            <person name="Beck M."/>
            <person name="Schiel-Bengelsdorf B."/>
            <person name="Bengelsdorf F.R."/>
            <person name="Daniel R."/>
            <person name="Duerre P."/>
        </authorList>
    </citation>
    <scope>NUCLEOTIDE SEQUENCE [LARGE SCALE GENOMIC DNA]</scope>
    <source>
        <strain evidence="19">DSM 5847</strain>
    </source>
</reference>
<dbReference type="NCBIfam" id="NF004970">
    <property type="entry name" value="PRK06333.1"/>
    <property type="match status" value="1"/>
</dbReference>
<evidence type="ECO:0000256" key="11">
    <source>
        <dbReference type="ARBA" id="ARBA00024006"/>
    </source>
</evidence>
<keyword evidence="5 14" id="KW-0444">Lipid biosynthesis</keyword>
<dbReference type="PANTHER" id="PTHR11712:SF336">
    <property type="entry name" value="3-OXOACYL-[ACYL-CARRIER-PROTEIN] SYNTHASE, MITOCHONDRIAL"/>
    <property type="match status" value="1"/>
</dbReference>
<sequence length="413" mass="43835">MKNRVVITGIGAVTPIGNDVNTFWNSVKEGKCGIDKITLFDASEYKVKIAAEVKDFDANKLMDKREARRMDKFSQFAMVAAEEAVKDSGLDLNAIDQERFGVIVGSGIGGIATIEEQHIKLLEKGPNRITPFFIPMIISNMAAGNVAIKFGAKGICLSLTTACATGTHAVGEAFHNIRSGSSDIIIAGGAEASITPLSLAGFMSLTALSTSEDPARASIPFDKDRDGFVMGEGSGILVLESLEHALKRNAKIYAEVVGYGATCDAYHMTSPAPDGEGGARAMKQAINDAGIEPSEVSYINAHGTSTPYNDKFETAAIKTVFGEAAYKIPVSSTKSMTGHLLGAAGAIEAIICAKSASEGFVPATIGYKIPDEECDLDYVPNKGREQEVKYAMSNSLGFGGHNSTILLKKWDER</sequence>
<comment type="catalytic activity">
    <reaction evidence="12 14">
        <text>(9Z)-hexadecenoyl-[ACP] + malonyl-[ACP] + H(+) = 3-oxo-(11Z)-octadecenoyl-[ACP] + holo-[ACP] + CO2</text>
        <dbReference type="Rhea" id="RHEA:55040"/>
        <dbReference type="Rhea" id="RHEA-COMP:9623"/>
        <dbReference type="Rhea" id="RHEA-COMP:9685"/>
        <dbReference type="Rhea" id="RHEA-COMP:10800"/>
        <dbReference type="Rhea" id="RHEA-COMP:14074"/>
        <dbReference type="ChEBI" id="CHEBI:15378"/>
        <dbReference type="ChEBI" id="CHEBI:16526"/>
        <dbReference type="ChEBI" id="CHEBI:64479"/>
        <dbReference type="ChEBI" id="CHEBI:78449"/>
        <dbReference type="ChEBI" id="CHEBI:83989"/>
        <dbReference type="ChEBI" id="CHEBI:138538"/>
        <dbReference type="EC" id="2.3.1.179"/>
    </reaction>
</comment>
<comment type="pathway">
    <text evidence="1 14">Lipid metabolism; fatty acid biosynthesis.</text>
</comment>